<gene>
    <name evidence="1" type="ordered locus">Asphe3_42070</name>
</gene>
<proteinExistence type="predicted"/>
<reference evidence="2" key="1">
    <citation type="journal article" date="2011" name="Stand. Genomic Sci.">
        <title>Complete genome sequence of Arthrobacter phenanthrenivorans type strain (Sphe3).</title>
        <authorList>
            <person name="Kallimanis A."/>
            <person name="Labutti K.M."/>
            <person name="Lapidus A."/>
            <person name="Clum A."/>
            <person name="Lykidis A."/>
            <person name="Mavromatis K."/>
            <person name="Pagani I."/>
            <person name="Liolios K."/>
            <person name="Ivanova N."/>
            <person name="Goodwin L."/>
            <person name="Pitluck S."/>
            <person name="Chen A."/>
            <person name="Palaniappan K."/>
            <person name="Markowitz V."/>
            <person name="Bristow J."/>
            <person name="Velentzas A.D."/>
            <person name="Perisynakis A."/>
            <person name="Ouzounis C.C."/>
            <person name="Kyrpides N.C."/>
            <person name="Koukkou A.I."/>
            <person name="Drainas C."/>
        </authorList>
    </citation>
    <scope>NUCLEOTIDE SEQUENCE [LARGE SCALE GENOMIC DNA]</scope>
    <source>
        <strain evidence="2">DSM 18606 / JCM 16027 / LMG 23796 / Sphe3</strain>
        <plasmid evidence="2">Plasmid pASPHE302</plasmid>
    </source>
</reference>
<sequence length="68" mass="7017">MNLAAILAAKVGRECRVTIEMGAHSTHASAGTSPDVEVLAEDVVPAFEGIEGAFVVFSEEGDGLEKGE</sequence>
<dbReference type="AlphaFoldDB" id="F0MCL6"/>
<accession>F0MCL6</accession>
<dbReference type="EMBL" id="CP002381">
    <property type="protein sequence ID" value="ADX75272.1"/>
    <property type="molecule type" value="Genomic_DNA"/>
</dbReference>
<dbReference type="Proteomes" id="UP000008639">
    <property type="component" value="Plasmid pASPHE302"/>
</dbReference>
<dbReference type="HOGENOM" id="CLU_2784907_0_0_11"/>
<protein>
    <submittedName>
        <fullName evidence="1">Uncharacterized protein</fullName>
    </submittedName>
</protein>
<dbReference type="KEGG" id="apn:Asphe3_42070"/>
<geneLocation type="plasmid" evidence="1 2">
    <name>pASPHE302</name>
</geneLocation>
<keyword evidence="1" id="KW-0614">Plasmid</keyword>
<organism evidence="1 2">
    <name type="scientific">Pseudarthrobacter phenanthrenivorans (strain DSM 18606 / JCM 16027 / LMG 23796 / Sphe3)</name>
    <name type="common">Arthrobacter phenanthrenivorans</name>
    <dbReference type="NCBI Taxonomy" id="930171"/>
    <lineage>
        <taxon>Bacteria</taxon>
        <taxon>Bacillati</taxon>
        <taxon>Actinomycetota</taxon>
        <taxon>Actinomycetes</taxon>
        <taxon>Micrococcales</taxon>
        <taxon>Micrococcaceae</taxon>
        <taxon>Pseudarthrobacter</taxon>
    </lineage>
</organism>
<name>F0MCL6_PSEPM</name>
<evidence type="ECO:0000313" key="2">
    <source>
        <dbReference type="Proteomes" id="UP000008639"/>
    </source>
</evidence>
<evidence type="ECO:0000313" key="1">
    <source>
        <dbReference type="EMBL" id="ADX75272.1"/>
    </source>
</evidence>